<dbReference type="EMBL" id="JAKRVX010000001">
    <property type="protein sequence ID" value="MCL9815920.1"/>
    <property type="molecule type" value="Genomic_DNA"/>
</dbReference>
<reference evidence="1" key="2">
    <citation type="submission" date="2022-02" db="EMBL/GenBank/DDBJ databases">
        <authorList>
            <person name="Elcheninov A.G."/>
            <person name="Sorokin D.Y."/>
            <person name="Kublanov I.V."/>
        </authorList>
    </citation>
    <scope>NUCLEOTIDE SEQUENCE</scope>
    <source>
        <strain evidence="1">AArc-St2</strain>
    </source>
</reference>
<dbReference type="AlphaFoldDB" id="A0AAE3K7X6"/>
<sequence>MATHGLQTALTLYRSGTLTLEQAAARAGRTVSSFERVLEQYGIDHTNIETQDVHAVSEPSIRAD</sequence>
<dbReference type="InterPro" id="IPR055741">
    <property type="entry name" value="DUF7317"/>
</dbReference>
<name>A0AAE3K7X6_9EURY</name>
<evidence type="ECO:0000313" key="1">
    <source>
        <dbReference type="EMBL" id="MCL9815920.1"/>
    </source>
</evidence>
<comment type="caution">
    <text evidence="1">The sequence shown here is derived from an EMBL/GenBank/DDBJ whole genome shotgun (WGS) entry which is preliminary data.</text>
</comment>
<dbReference type="RefSeq" id="WP_174652561.1">
    <property type="nucleotide sequence ID" value="NZ_JAKRVX010000001.1"/>
</dbReference>
<accession>A0AAE3K7X6</accession>
<proteinExistence type="predicted"/>
<protein>
    <submittedName>
        <fullName evidence="1">UPF0175 family protein</fullName>
    </submittedName>
</protein>
<reference evidence="1" key="1">
    <citation type="journal article" date="2022" name="Syst. Appl. Microbiol.">
        <title>Natronocalculus amylovorans gen. nov., sp. nov., and Natranaeroarchaeum aerophilus sp. nov., dominant culturable amylolytic natronoarchaea from hypersaline soda lakes in southwestern Siberia.</title>
        <authorList>
            <person name="Sorokin D.Y."/>
            <person name="Elcheninov A.G."/>
            <person name="Khizhniak T.V."/>
            <person name="Koenen M."/>
            <person name="Bale N.J."/>
            <person name="Damste J.S.S."/>
            <person name="Kublanov I.V."/>
        </authorList>
    </citation>
    <scope>NUCLEOTIDE SEQUENCE</scope>
    <source>
        <strain evidence="1">AArc-St2</strain>
    </source>
</reference>
<dbReference type="Pfam" id="PF24001">
    <property type="entry name" value="DUF7317"/>
    <property type="match status" value="1"/>
</dbReference>
<gene>
    <name evidence="1" type="ORF">AArcSt2_03095</name>
</gene>
<organism evidence="1 2">
    <name type="scientific">Natronocalculus amylovorans</name>
    <dbReference type="NCBI Taxonomy" id="2917812"/>
    <lineage>
        <taxon>Archaea</taxon>
        <taxon>Methanobacteriati</taxon>
        <taxon>Methanobacteriota</taxon>
        <taxon>Stenosarchaea group</taxon>
        <taxon>Halobacteria</taxon>
        <taxon>Halobacteriales</taxon>
        <taxon>Haloferacaceae</taxon>
        <taxon>Natronocalculus</taxon>
    </lineage>
</organism>
<dbReference type="Proteomes" id="UP001203207">
    <property type="component" value="Unassembled WGS sequence"/>
</dbReference>
<keyword evidence="2" id="KW-1185">Reference proteome</keyword>
<evidence type="ECO:0000313" key="2">
    <source>
        <dbReference type="Proteomes" id="UP001203207"/>
    </source>
</evidence>